<feature type="signal peptide" evidence="1">
    <location>
        <begin position="1"/>
        <end position="21"/>
    </location>
</feature>
<comment type="caution">
    <text evidence="4">The sequence shown here is derived from an EMBL/GenBank/DDBJ whole genome shotgun (WGS) entry which is preliminary data.</text>
</comment>
<gene>
    <name evidence="4" type="ORF">E2605_08080</name>
</gene>
<dbReference type="AlphaFoldDB" id="A0A4Y8L3W8"/>
<keyword evidence="5" id="KW-1185">Reference proteome</keyword>
<evidence type="ECO:0000259" key="3">
    <source>
        <dbReference type="Pfam" id="PF13600"/>
    </source>
</evidence>
<dbReference type="PANTHER" id="PTHR31005:SF8">
    <property type="entry name" value="DUF4139 DOMAIN-CONTAINING PROTEIN"/>
    <property type="match status" value="1"/>
</dbReference>
<dbReference type="RefSeq" id="WP_134436070.1">
    <property type="nucleotide sequence ID" value="NZ_SOML01000004.1"/>
</dbReference>
<dbReference type="Pfam" id="PF13600">
    <property type="entry name" value="DUF4140"/>
    <property type="match status" value="1"/>
</dbReference>
<keyword evidence="1" id="KW-0732">Signal</keyword>
<reference evidence="4 5" key="1">
    <citation type="submission" date="2019-03" db="EMBL/GenBank/DDBJ databases">
        <title>San Antonio Military Medical Center submission to MRSN (WRAIR), pending publication.</title>
        <authorList>
            <person name="Blyth D.M."/>
            <person name="Mccarthy S.L."/>
            <person name="Schall S.E."/>
            <person name="Stam J.A."/>
            <person name="Ong A.C."/>
            <person name="Mcgann P.T."/>
        </authorList>
    </citation>
    <scope>NUCLEOTIDE SEQUENCE [LARGE SCALE GENOMIC DNA]</scope>
    <source>
        <strain evidence="4 5">MRSN571793</strain>
    </source>
</reference>
<dbReference type="InterPro" id="IPR037291">
    <property type="entry name" value="DUF4139"/>
</dbReference>
<dbReference type="EMBL" id="SOML01000004">
    <property type="protein sequence ID" value="TFD96768.1"/>
    <property type="molecule type" value="Genomic_DNA"/>
</dbReference>
<dbReference type="InterPro" id="IPR025554">
    <property type="entry name" value="DUF4140"/>
</dbReference>
<dbReference type="Pfam" id="PF13598">
    <property type="entry name" value="DUF4139"/>
    <property type="match status" value="1"/>
</dbReference>
<evidence type="ECO:0000313" key="4">
    <source>
        <dbReference type="EMBL" id="TFD96768.1"/>
    </source>
</evidence>
<sequence length="600" mass="67281">MKRKLFASMCLSLCIFIGVYANEKKVFDSELKSATVFFKGAELNHKTSGSLVRGENEIYINGLSPNIDLNSLKMKASNGIVISAYEFSVNYLKDIKSVNRTVKVLLDSIDIYQRKNELLSTDINVTSNLIALLQKGTDKNVAGSENGLGIDELIKTMEYYKTKSTELLLVQAEYNKKKKKNDEALTRLRNQLAQETTNSNKNSGVLKVTLSAPVASICDFDISYYTPLAGWLPYYDVNVLSVDKPISLKFKSKVKQTTGLDWNKVKLTLSTATPSNGKVAPLFNSWFLQNMQFARASGSSRLSQNSYSYDSKEMLEEVVVVGSVAKKNVSSRPLYVVDGNIVTAEYVEELDPSMIKDRQKLSEDVAAGLYGSSAASGVEVITLKKSMDDYISVADNDMNINYEIDIPYTIPGNGKEQSIDLQSKEIKAEYKYYCAPKLDTETYLLAEISDWENLNLLTGKANVTYDGTYVGETVIDAHSTHAKLSLTLGTDKRISVKREKLKDFSSTKFLDNNKKQEFRYRIVVKNNQSRPIKMVLKDQYPISMQKNIEVELLIKESTPWTANKTEVGVVTWEEDIAAGQTKTYEIGYTVKYPKDLNLNL</sequence>
<dbReference type="NCBIfam" id="TIGR02231">
    <property type="entry name" value="mucoidy inhibitor MuiA family protein"/>
    <property type="match status" value="1"/>
</dbReference>
<dbReference type="InterPro" id="IPR011935">
    <property type="entry name" value="CHP02231"/>
</dbReference>
<evidence type="ECO:0000313" key="5">
    <source>
        <dbReference type="Proteomes" id="UP000297861"/>
    </source>
</evidence>
<proteinExistence type="predicted"/>
<feature type="domain" description="DUF4139" evidence="2">
    <location>
        <begin position="221"/>
        <end position="594"/>
    </location>
</feature>
<feature type="domain" description="DUF4140" evidence="3">
    <location>
        <begin position="34"/>
        <end position="132"/>
    </location>
</feature>
<dbReference type="PANTHER" id="PTHR31005">
    <property type="entry name" value="DUF4139 DOMAIN-CONTAINING PROTEIN"/>
    <property type="match status" value="1"/>
</dbReference>
<evidence type="ECO:0000259" key="2">
    <source>
        <dbReference type="Pfam" id="PF13598"/>
    </source>
</evidence>
<protein>
    <submittedName>
        <fullName evidence="4">Mucoidy inhibitor MuiA family protein</fullName>
    </submittedName>
</protein>
<accession>A0A4Y8L3W8</accession>
<organism evidence="4 5">
    <name type="scientific">Dysgonomonas capnocytophagoides</name>
    <dbReference type="NCBI Taxonomy" id="45254"/>
    <lineage>
        <taxon>Bacteria</taxon>
        <taxon>Pseudomonadati</taxon>
        <taxon>Bacteroidota</taxon>
        <taxon>Bacteroidia</taxon>
        <taxon>Bacteroidales</taxon>
        <taxon>Dysgonomonadaceae</taxon>
        <taxon>Dysgonomonas</taxon>
    </lineage>
</organism>
<evidence type="ECO:0000256" key="1">
    <source>
        <dbReference type="SAM" id="SignalP"/>
    </source>
</evidence>
<dbReference type="Proteomes" id="UP000297861">
    <property type="component" value="Unassembled WGS sequence"/>
</dbReference>
<name>A0A4Y8L3W8_9BACT</name>
<dbReference type="STRING" id="1121485.GCA_000426485_02146"/>
<dbReference type="OrthoDB" id="1096764at2"/>
<feature type="chain" id="PRO_5021342907" evidence="1">
    <location>
        <begin position="22"/>
        <end position="600"/>
    </location>
</feature>